<gene>
    <name evidence="1" type="ordered locus">Spiaf_2635</name>
</gene>
<dbReference type="STRING" id="889378.Spiaf_2635"/>
<dbReference type="Pfam" id="PF14014">
    <property type="entry name" value="DUF4230"/>
    <property type="match status" value="1"/>
</dbReference>
<evidence type="ECO:0000313" key="2">
    <source>
        <dbReference type="Proteomes" id="UP000007383"/>
    </source>
</evidence>
<dbReference type="RefSeq" id="WP_014456643.1">
    <property type="nucleotide sequence ID" value="NC_017098.1"/>
</dbReference>
<proteinExistence type="predicted"/>
<dbReference type="eggNOG" id="ENOG5032XTR">
    <property type="taxonomic scope" value="Bacteria"/>
</dbReference>
<dbReference type="PATRIC" id="fig|889378.3.peg.2609"/>
<dbReference type="HOGENOM" id="CLU_1365482_0_0_12"/>
<dbReference type="InterPro" id="IPR025324">
    <property type="entry name" value="DUF4230"/>
</dbReference>
<accession>H9UMB8</accession>
<keyword evidence="2" id="KW-1185">Reference proteome</keyword>
<evidence type="ECO:0000313" key="1">
    <source>
        <dbReference type="EMBL" id="AFG38661.1"/>
    </source>
</evidence>
<sequence length="200" mass="22009">MDTGAKRRKILIWLLAAVILLGSGAVLLQQQMRSRATAAALPQLEQRIRAVLQLHTAEHLYRDVIYVGEQTRTLGFATRDQHLLFAIQLRVRAGIDLDDSSLLLAPGRAGEIQVTLPPARILSVQADEHSIHEYFSGGRGTPITMLSYFEEIAAAKDLAAADARQRGILQQAYRNAQEIISNILELDGTARVVFTGEDNA</sequence>
<dbReference type="AlphaFoldDB" id="H9UMB8"/>
<reference evidence="2" key="1">
    <citation type="journal article" date="2013" name="Stand. Genomic Sci.">
        <title>Complete genome sequence of the halophilic bacterium Spirochaeta africana type strain (Z-7692(T)) from the alkaline Lake Magadi in the East African Rift.</title>
        <authorList>
            <person name="Liolos K."/>
            <person name="Abt B."/>
            <person name="Scheuner C."/>
            <person name="Teshima H."/>
            <person name="Held B."/>
            <person name="Lapidus A."/>
            <person name="Nolan M."/>
            <person name="Lucas S."/>
            <person name="Deshpande S."/>
            <person name="Cheng J.F."/>
            <person name="Tapia R."/>
            <person name="Goodwin L.A."/>
            <person name="Pitluck S."/>
            <person name="Pagani I."/>
            <person name="Ivanova N."/>
            <person name="Mavromatis K."/>
            <person name="Mikhailova N."/>
            <person name="Huntemann M."/>
            <person name="Pati A."/>
            <person name="Chen A."/>
            <person name="Palaniappan K."/>
            <person name="Land M."/>
            <person name="Rohde M."/>
            <person name="Tindall B.J."/>
            <person name="Detter J.C."/>
            <person name="Goker M."/>
            <person name="Bristow J."/>
            <person name="Eisen J.A."/>
            <person name="Markowitz V."/>
            <person name="Hugenholtz P."/>
            <person name="Woyke T."/>
            <person name="Klenk H.P."/>
            <person name="Kyrpides N.C."/>
        </authorList>
    </citation>
    <scope>NUCLEOTIDE SEQUENCE</scope>
    <source>
        <strain evidence="2">ATCC 700263 / DSM 8902 / Z-7692</strain>
    </source>
</reference>
<dbReference type="OrthoDB" id="371177at2"/>
<dbReference type="Proteomes" id="UP000007383">
    <property type="component" value="Chromosome"/>
</dbReference>
<protein>
    <recommendedName>
        <fullName evidence="3">DUF4230 domain-containing protein</fullName>
    </recommendedName>
</protein>
<dbReference type="EMBL" id="CP003282">
    <property type="protein sequence ID" value="AFG38661.1"/>
    <property type="molecule type" value="Genomic_DNA"/>
</dbReference>
<organism evidence="1 2">
    <name type="scientific">Spirochaeta africana (strain ATCC 700263 / DSM 8902 / Z-7692)</name>
    <dbReference type="NCBI Taxonomy" id="889378"/>
    <lineage>
        <taxon>Bacteria</taxon>
        <taxon>Pseudomonadati</taxon>
        <taxon>Spirochaetota</taxon>
        <taxon>Spirochaetia</taxon>
        <taxon>Spirochaetales</taxon>
        <taxon>Spirochaetaceae</taxon>
        <taxon>Spirochaeta</taxon>
    </lineage>
</organism>
<evidence type="ECO:0008006" key="3">
    <source>
        <dbReference type="Google" id="ProtNLM"/>
    </source>
</evidence>
<name>H9UMB8_SPIAZ</name>
<dbReference type="KEGG" id="sfc:Spiaf_2635"/>